<evidence type="ECO:0000313" key="13">
    <source>
        <dbReference type="EMBL" id="KTQ97973.1"/>
    </source>
</evidence>
<dbReference type="InterPro" id="IPR001917">
    <property type="entry name" value="Aminotrans_II_pyridoxalP_BS"/>
</dbReference>
<comment type="pathway">
    <text evidence="2 11">Amino-acid biosynthesis; L-histidine biosynthesis; L-histidine from 5-phospho-alpha-D-ribose 1-diphosphate: step 7/9.</text>
</comment>
<dbReference type="InterPro" id="IPR004839">
    <property type="entry name" value="Aminotransferase_I/II_large"/>
</dbReference>
<evidence type="ECO:0000256" key="9">
    <source>
        <dbReference type="ARBA" id="ARBA00023102"/>
    </source>
</evidence>
<dbReference type="PATRIC" id="fig|401562.3.peg.3603"/>
<accession>A0A175RC78</accession>
<dbReference type="Gene3D" id="3.40.640.10">
    <property type="entry name" value="Type I PLP-dependent aspartate aminotransferase-like (Major domain)"/>
    <property type="match status" value="1"/>
</dbReference>
<dbReference type="STRING" id="401562.NS365_15520"/>
<keyword evidence="7 11" id="KW-0808">Transferase</keyword>
<protein>
    <recommendedName>
        <fullName evidence="11">Histidinol-phosphate aminotransferase</fullName>
        <ecNumber evidence="11">2.6.1.9</ecNumber>
    </recommendedName>
    <alternativeName>
        <fullName evidence="11">Imidazole acetol-phosphate transaminase</fullName>
    </alternativeName>
</protein>
<evidence type="ECO:0000313" key="14">
    <source>
        <dbReference type="Proteomes" id="UP000078272"/>
    </source>
</evidence>
<comment type="cofactor">
    <cofactor evidence="1 11">
        <name>pyridoxal 5'-phosphate</name>
        <dbReference type="ChEBI" id="CHEBI:597326"/>
    </cofactor>
</comment>
<dbReference type="EC" id="2.6.1.9" evidence="11"/>
<dbReference type="EMBL" id="LDPZ01000005">
    <property type="protein sequence ID" value="KTQ97973.1"/>
    <property type="molecule type" value="Genomic_DNA"/>
</dbReference>
<comment type="subunit">
    <text evidence="4 11">Homodimer.</text>
</comment>
<evidence type="ECO:0000256" key="8">
    <source>
        <dbReference type="ARBA" id="ARBA00022898"/>
    </source>
</evidence>
<dbReference type="InterPro" id="IPR050106">
    <property type="entry name" value="HistidinolP_aminotransfase"/>
</dbReference>
<dbReference type="UniPathway" id="UPA00031">
    <property type="reaction ID" value="UER00012"/>
</dbReference>
<comment type="caution">
    <text evidence="13">The sequence shown here is derived from an EMBL/GenBank/DDBJ whole genome shotgun (WGS) entry which is preliminary data.</text>
</comment>
<dbReference type="GO" id="GO:0000105">
    <property type="term" value="P:L-histidine biosynthetic process"/>
    <property type="evidence" value="ECO:0007669"/>
    <property type="project" value="UniProtKB-UniRule"/>
</dbReference>
<evidence type="ECO:0000259" key="12">
    <source>
        <dbReference type="Pfam" id="PF00155"/>
    </source>
</evidence>
<dbReference type="CDD" id="cd00609">
    <property type="entry name" value="AAT_like"/>
    <property type="match status" value="1"/>
</dbReference>
<keyword evidence="5 11" id="KW-0032">Aminotransferase</keyword>
<dbReference type="Gene3D" id="3.90.1150.10">
    <property type="entry name" value="Aspartate Aminotransferase, domain 1"/>
    <property type="match status" value="1"/>
</dbReference>
<dbReference type="PANTHER" id="PTHR43643">
    <property type="entry name" value="HISTIDINOL-PHOSPHATE AMINOTRANSFERASE 2"/>
    <property type="match status" value="1"/>
</dbReference>
<evidence type="ECO:0000256" key="1">
    <source>
        <dbReference type="ARBA" id="ARBA00001933"/>
    </source>
</evidence>
<feature type="modified residue" description="N6-(pyridoxal phosphate)lysine" evidence="11">
    <location>
        <position position="229"/>
    </location>
</feature>
<dbReference type="InterPro" id="IPR015424">
    <property type="entry name" value="PyrdxlP-dep_Trfase"/>
</dbReference>
<evidence type="ECO:0000256" key="6">
    <source>
        <dbReference type="ARBA" id="ARBA00022605"/>
    </source>
</evidence>
<evidence type="ECO:0000256" key="4">
    <source>
        <dbReference type="ARBA" id="ARBA00011738"/>
    </source>
</evidence>
<proteinExistence type="inferred from homology"/>
<dbReference type="InterPro" id="IPR015422">
    <property type="entry name" value="PyrdxlP-dep_Trfase_small"/>
</dbReference>
<comment type="catalytic activity">
    <reaction evidence="10 11">
        <text>L-histidinol phosphate + 2-oxoglutarate = 3-(imidazol-4-yl)-2-oxopropyl phosphate + L-glutamate</text>
        <dbReference type="Rhea" id="RHEA:23744"/>
        <dbReference type="ChEBI" id="CHEBI:16810"/>
        <dbReference type="ChEBI" id="CHEBI:29985"/>
        <dbReference type="ChEBI" id="CHEBI:57766"/>
        <dbReference type="ChEBI" id="CHEBI:57980"/>
        <dbReference type="EC" id="2.6.1.9"/>
    </reaction>
</comment>
<dbReference type="RefSeq" id="WP_058633605.1">
    <property type="nucleotide sequence ID" value="NZ_LDPZ01000005.1"/>
</dbReference>
<evidence type="ECO:0000256" key="5">
    <source>
        <dbReference type="ARBA" id="ARBA00022576"/>
    </source>
</evidence>
<dbReference type="PROSITE" id="PS00599">
    <property type="entry name" value="AA_TRANSFER_CLASS_2"/>
    <property type="match status" value="1"/>
</dbReference>
<dbReference type="HAMAP" id="MF_01023">
    <property type="entry name" value="HisC_aminotrans_2"/>
    <property type="match status" value="1"/>
</dbReference>
<dbReference type="GO" id="GO:0004400">
    <property type="term" value="F:histidinol-phosphate transaminase activity"/>
    <property type="evidence" value="ECO:0007669"/>
    <property type="project" value="UniProtKB-UniRule"/>
</dbReference>
<keyword evidence="6 11" id="KW-0028">Amino-acid biosynthesis</keyword>
<evidence type="ECO:0000256" key="2">
    <source>
        <dbReference type="ARBA" id="ARBA00005011"/>
    </source>
</evidence>
<keyword evidence="8 11" id="KW-0663">Pyridoxal phosphate</keyword>
<comment type="similarity">
    <text evidence="3 11">Belongs to the class-II pyridoxal-phosphate-dependent aminotransferase family. Histidinol-phosphate aminotransferase subfamily.</text>
</comment>
<gene>
    <name evidence="11" type="primary">hisC</name>
    <name evidence="13" type="ORF">NS226_02350</name>
</gene>
<dbReference type="PANTHER" id="PTHR43643:SF6">
    <property type="entry name" value="HISTIDINOL-PHOSPHATE AMINOTRANSFERASE"/>
    <property type="match status" value="1"/>
</dbReference>
<reference evidence="13 14" key="1">
    <citation type="journal article" date="2016" name="Front. Microbiol.">
        <title>Genomic Resource of Rice Seed Associated Bacteria.</title>
        <authorList>
            <person name="Midha S."/>
            <person name="Bansal K."/>
            <person name="Sharma S."/>
            <person name="Kumar N."/>
            <person name="Patil P.P."/>
            <person name="Chaudhry V."/>
            <person name="Patil P.B."/>
        </authorList>
    </citation>
    <scope>NUCLEOTIDE SEQUENCE [LARGE SCALE GENOMIC DNA]</scope>
    <source>
        <strain evidence="13 14">NS226</strain>
    </source>
</reference>
<evidence type="ECO:0000256" key="10">
    <source>
        <dbReference type="ARBA" id="ARBA00047481"/>
    </source>
</evidence>
<dbReference type="Proteomes" id="UP000078272">
    <property type="component" value="Unassembled WGS sequence"/>
</dbReference>
<dbReference type="SUPFAM" id="SSF53383">
    <property type="entry name" value="PLP-dependent transferases"/>
    <property type="match status" value="1"/>
</dbReference>
<dbReference type="Pfam" id="PF00155">
    <property type="entry name" value="Aminotran_1_2"/>
    <property type="match status" value="1"/>
</dbReference>
<name>A0A175RC78_9HYPH</name>
<evidence type="ECO:0000256" key="3">
    <source>
        <dbReference type="ARBA" id="ARBA00007970"/>
    </source>
</evidence>
<dbReference type="InterPro" id="IPR005861">
    <property type="entry name" value="HisP_aminotrans"/>
</dbReference>
<feature type="domain" description="Aminotransferase class I/classII large" evidence="12">
    <location>
        <begin position="37"/>
        <end position="363"/>
    </location>
</feature>
<evidence type="ECO:0000256" key="11">
    <source>
        <dbReference type="HAMAP-Rule" id="MF_01023"/>
    </source>
</evidence>
<dbReference type="InterPro" id="IPR015421">
    <property type="entry name" value="PyrdxlP-dep_Trfase_major"/>
</dbReference>
<dbReference type="OrthoDB" id="9809616at2"/>
<dbReference type="AlphaFoldDB" id="A0A175RC78"/>
<keyword evidence="9 11" id="KW-0368">Histidine biosynthesis</keyword>
<organism evidence="13 14">
    <name type="scientific">Aureimonas ureilytica</name>
    <dbReference type="NCBI Taxonomy" id="401562"/>
    <lineage>
        <taxon>Bacteria</taxon>
        <taxon>Pseudomonadati</taxon>
        <taxon>Pseudomonadota</taxon>
        <taxon>Alphaproteobacteria</taxon>
        <taxon>Hyphomicrobiales</taxon>
        <taxon>Aurantimonadaceae</taxon>
        <taxon>Aureimonas</taxon>
    </lineage>
</organism>
<sequence length="370" mass="39430">MSDAHARLRLNPHVAALPPYNAGLSLDVARRASGRDDIARLASNENPDGCSPRVLEALQGFDPSRYADPACTALREAIGAFLGAAPDRIICGNGSEELIAAISRAALEPGRDVLTVAPSFGLHEIEPLAAGARVRKIAMREDFGFDLTALEDALRNGPALFFLSSPWNPVGPALDDVGLRRLAAAAQGLGTLFVLDEAYFEYGGDALPEAQRILGEAGLPFVILRTFSKAYGLAGLRVGYALASDAALARTIAAAKTPFNVNGAAQIAALAALADQDWMRASVAKLEVRRTWLAEGLEMAGFRVAPSRTNFLFVDMGGDSAEAAAALLSEGIIVKPWREAGFERFLRVTIGTQSDSERFLAALIRWRNTQ</sequence>
<dbReference type="GO" id="GO:0030170">
    <property type="term" value="F:pyridoxal phosphate binding"/>
    <property type="evidence" value="ECO:0007669"/>
    <property type="project" value="InterPro"/>
</dbReference>
<evidence type="ECO:0000256" key="7">
    <source>
        <dbReference type="ARBA" id="ARBA00022679"/>
    </source>
</evidence>